<sequence>MMTSVLIHPCIDNYNRSRIYRNFTDGILQF</sequence>
<reference evidence="1" key="1">
    <citation type="submission" date="2014-09" db="EMBL/GenBank/DDBJ databases">
        <authorList>
            <person name="Magalhaes I.L.F."/>
            <person name="Oliveira U."/>
            <person name="Santos F.R."/>
            <person name="Vidigal T.H.D.A."/>
            <person name="Brescovit A.D."/>
            <person name="Santos A.J."/>
        </authorList>
    </citation>
    <scope>NUCLEOTIDE SEQUENCE</scope>
    <source>
        <tissue evidence="1">Shoot tissue taken approximately 20 cm above the soil surface</tissue>
    </source>
</reference>
<dbReference type="AlphaFoldDB" id="A0A0A8YMA1"/>
<protein>
    <submittedName>
        <fullName evidence="1">Uncharacterized protein</fullName>
    </submittedName>
</protein>
<dbReference type="EMBL" id="GBRH01271705">
    <property type="protein sequence ID" value="JAD26190.1"/>
    <property type="molecule type" value="Transcribed_RNA"/>
</dbReference>
<accession>A0A0A8YMA1</accession>
<name>A0A0A8YMA1_ARUDO</name>
<proteinExistence type="predicted"/>
<reference evidence="1" key="2">
    <citation type="journal article" date="2015" name="Data Brief">
        <title>Shoot transcriptome of the giant reed, Arundo donax.</title>
        <authorList>
            <person name="Barrero R.A."/>
            <person name="Guerrero F.D."/>
            <person name="Moolhuijzen P."/>
            <person name="Goolsby J.A."/>
            <person name="Tidwell J."/>
            <person name="Bellgard S.E."/>
            <person name="Bellgard M.I."/>
        </authorList>
    </citation>
    <scope>NUCLEOTIDE SEQUENCE</scope>
    <source>
        <tissue evidence="1">Shoot tissue taken approximately 20 cm above the soil surface</tissue>
    </source>
</reference>
<organism evidence="1">
    <name type="scientific">Arundo donax</name>
    <name type="common">Giant reed</name>
    <name type="synonym">Donax arundinaceus</name>
    <dbReference type="NCBI Taxonomy" id="35708"/>
    <lineage>
        <taxon>Eukaryota</taxon>
        <taxon>Viridiplantae</taxon>
        <taxon>Streptophyta</taxon>
        <taxon>Embryophyta</taxon>
        <taxon>Tracheophyta</taxon>
        <taxon>Spermatophyta</taxon>
        <taxon>Magnoliopsida</taxon>
        <taxon>Liliopsida</taxon>
        <taxon>Poales</taxon>
        <taxon>Poaceae</taxon>
        <taxon>PACMAD clade</taxon>
        <taxon>Arundinoideae</taxon>
        <taxon>Arundineae</taxon>
        <taxon>Arundo</taxon>
    </lineage>
</organism>
<evidence type="ECO:0000313" key="1">
    <source>
        <dbReference type="EMBL" id="JAD26190.1"/>
    </source>
</evidence>